<gene>
    <name evidence="2" type="ORF">FAZ15_10810</name>
</gene>
<evidence type="ECO:0000313" key="3">
    <source>
        <dbReference type="Proteomes" id="UP000306808"/>
    </source>
</evidence>
<dbReference type="Pfam" id="PF01370">
    <property type="entry name" value="Epimerase"/>
    <property type="match status" value="1"/>
</dbReference>
<dbReference type="InterPro" id="IPR036291">
    <property type="entry name" value="NAD(P)-bd_dom_sf"/>
</dbReference>
<name>A0A4U0PCV8_9SPHI</name>
<dbReference type="Proteomes" id="UP000306808">
    <property type="component" value="Unassembled WGS sequence"/>
</dbReference>
<protein>
    <submittedName>
        <fullName evidence="2">NAD-dependent epimerase/dehydratase family protein</fullName>
    </submittedName>
</protein>
<dbReference type="InterPro" id="IPR001509">
    <property type="entry name" value="Epimerase_deHydtase"/>
</dbReference>
<feature type="domain" description="NAD-dependent epimerase/dehydratase" evidence="1">
    <location>
        <begin position="2"/>
        <end position="217"/>
    </location>
</feature>
<accession>A0A4U0PCV8</accession>
<dbReference type="GO" id="GO:0004029">
    <property type="term" value="F:aldehyde dehydrogenase (NAD+) activity"/>
    <property type="evidence" value="ECO:0007669"/>
    <property type="project" value="TreeGrafter"/>
</dbReference>
<evidence type="ECO:0000259" key="1">
    <source>
        <dbReference type="Pfam" id="PF01370"/>
    </source>
</evidence>
<dbReference type="AlphaFoldDB" id="A0A4U0PCV8"/>
<dbReference type="EMBL" id="SUME01000004">
    <property type="protein sequence ID" value="TJZ60484.1"/>
    <property type="molecule type" value="Genomic_DNA"/>
</dbReference>
<dbReference type="RefSeq" id="WP_136901331.1">
    <property type="nucleotide sequence ID" value="NZ_SUME01000004.1"/>
</dbReference>
<organism evidence="2 3">
    <name type="scientific">Sphingobacterium olei</name>
    <dbReference type="NCBI Taxonomy" id="2571155"/>
    <lineage>
        <taxon>Bacteria</taxon>
        <taxon>Pseudomonadati</taxon>
        <taxon>Bacteroidota</taxon>
        <taxon>Sphingobacteriia</taxon>
        <taxon>Sphingobacteriales</taxon>
        <taxon>Sphingobacteriaceae</taxon>
        <taxon>Sphingobacterium</taxon>
    </lineage>
</organism>
<dbReference type="PANTHER" id="PTHR48079">
    <property type="entry name" value="PROTEIN YEEZ"/>
    <property type="match status" value="1"/>
</dbReference>
<sequence>MILVTGGTGFLGSTLIKQLINDGRAVVAIKRANSIIPEDFRGSSLIQWVDADLTDYFALEDLFVNIQQVYHCAAKISYQKNDAAEMLHANIEGTRYIVNLCLQHGARLIHVSSIAALGTNKKGLPVNEADKWERDPHISNYAVSKYESELEVWRGITEGLDAVIVNPSVIMGIGSGKISSNIIFNLVNNGIKIYPPGSVGIVDVQDVAKIMIQLMNTSKITGERFILNSENISNRHLLQRIAKLLGKKEPSIEAKPFMLDIAWRVAKLIAFIKNTRPALTQESTRASAAKLAYSNEKIRNAIGYTFKPLDQTLQEITETHYKTTT</sequence>
<dbReference type="InterPro" id="IPR051783">
    <property type="entry name" value="NAD(P)-dependent_oxidoreduct"/>
</dbReference>
<dbReference type="PANTHER" id="PTHR48079:SF6">
    <property type="entry name" value="NAD(P)-BINDING DOMAIN-CONTAINING PROTEIN-RELATED"/>
    <property type="match status" value="1"/>
</dbReference>
<dbReference type="SUPFAM" id="SSF51735">
    <property type="entry name" value="NAD(P)-binding Rossmann-fold domains"/>
    <property type="match status" value="1"/>
</dbReference>
<dbReference type="Gene3D" id="3.40.50.720">
    <property type="entry name" value="NAD(P)-binding Rossmann-like Domain"/>
    <property type="match status" value="1"/>
</dbReference>
<dbReference type="OrthoDB" id="596910at2"/>
<proteinExistence type="predicted"/>
<comment type="caution">
    <text evidence="2">The sequence shown here is derived from an EMBL/GenBank/DDBJ whole genome shotgun (WGS) entry which is preliminary data.</text>
</comment>
<keyword evidence="3" id="KW-1185">Reference proteome</keyword>
<reference evidence="2 3" key="1">
    <citation type="submission" date="2019-04" db="EMBL/GenBank/DDBJ databases">
        <title>Sphingobacterium olei sp. nov., isolated from oil-contaminated soil.</title>
        <authorList>
            <person name="Liu B."/>
        </authorList>
    </citation>
    <scope>NUCLEOTIDE SEQUENCE [LARGE SCALE GENOMIC DNA]</scope>
    <source>
        <strain evidence="2 3">HAL-9</strain>
    </source>
</reference>
<dbReference type="GO" id="GO:0005737">
    <property type="term" value="C:cytoplasm"/>
    <property type="evidence" value="ECO:0007669"/>
    <property type="project" value="TreeGrafter"/>
</dbReference>
<evidence type="ECO:0000313" key="2">
    <source>
        <dbReference type="EMBL" id="TJZ60484.1"/>
    </source>
</evidence>